<dbReference type="GO" id="GO:0030027">
    <property type="term" value="C:lamellipodium"/>
    <property type="evidence" value="ECO:0007669"/>
    <property type="project" value="TreeGrafter"/>
</dbReference>
<dbReference type="OrthoDB" id="10267127at2759"/>
<dbReference type="PANTHER" id="PTHR15435:SF2">
    <property type="entry name" value="KICSTOR COMPLEX PROTEIN KAPTIN"/>
    <property type="match status" value="1"/>
</dbReference>
<sequence>MAVAPVAHCSLINNVRNLSNQLYWVVYEAGKALSVYKVQEGSLRVEKVEHTLSVFPELSLDGFPGAVIRSSLASSENLRWSALGFDTGHVFLSVYAIDTHIVYRKLIKFSGPISIVCFVSHRILNTPTLPSEESSPSNLHEERYLVVSSALGPAAVWKCTFEGDTLSWNHEFILKQSEQFDAITSASVIGDLIAVATYSGKILFYSSNCDLLSHEITSLTQI</sequence>
<organism evidence="1 2">
    <name type="scientific">Oesophagostomum dentatum</name>
    <name type="common">Nodular worm</name>
    <dbReference type="NCBI Taxonomy" id="61180"/>
    <lineage>
        <taxon>Eukaryota</taxon>
        <taxon>Metazoa</taxon>
        <taxon>Ecdysozoa</taxon>
        <taxon>Nematoda</taxon>
        <taxon>Chromadorea</taxon>
        <taxon>Rhabditida</taxon>
        <taxon>Rhabditina</taxon>
        <taxon>Rhabditomorpha</taxon>
        <taxon>Strongyloidea</taxon>
        <taxon>Strongylidae</taxon>
        <taxon>Oesophagostomum</taxon>
    </lineage>
</organism>
<dbReference type="SUPFAM" id="SSF50978">
    <property type="entry name" value="WD40 repeat-like"/>
    <property type="match status" value="1"/>
</dbReference>
<dbReference type="GO" id="GO:0034198">
    <property type="term" value="P:cellular response to amino acid starvation"/>
    <property type="evidence" value="ECO:0007669"/>
    <property type="project" value="TreeGrafter"/>
</dbReference>
<feature type="non-terminal residue" evidence="1">
    <location>
        <position position="222"/>
    </location>
</feature>
<gene>
    <name evidence="1" type="ORF">OESDEN_18911</name>
</gene>
<evidence type="ECO:0000313" key="2">
    <source>
        <dbReference type="Proteomes" id="UP000053660"/>
    </source>
</evidence>
<dbReference type="InterPro" id="IPR036322">
    <property type="entry name" value="WD40_repeat_dom_sf"/>
</dbReference>
<reference evidence="1 2" key="1">
    <citation type="submission" date="2014-03" db="EMBL/GenBank/DDBJ databases">
        <title>Draft genome of the hookworm Oesophagostomum dentatum.</title>
        <authorList>
            <person name="Mitreva M."/>
        </authorList>
    </citation>
    <scope>NUCLEOTIDE SEQUENCE [LARGE SCALE GENOMIC DNA]</scope>
    <source>
        <strain evidence="1 2">OD-Hann</strain>
    </source>
</reference>
<dbReference type="EMBL" id="KN590299">
    <property type="protein sequence ID" value="KHJ81403.1"/>
    <property type="molecule type" value="Genomic_DNA"/>
</dbReference>
<accession>A0A0B1S7W4</accession>
<dbReference type="GO" id="GO:0051015">
    <property type="term" value="F:actin filament binding"/>
    <property type="evidence" value="ECO:0007669"/>
    <property type="project" value="TreeGrafter"/>
</dbReference>
<proteinExistence type="predicted"/>
<dbReference type="AlphaFoldDB" id="A0A0B1S7W4"/>
<dbReference type="InterPro" id="IPR029982">
    <property type="entry name" value="Kptn"/>
</dbReference>
<dbReference type="PANTHER" id="PTHR15435">
    <property type="entry name" value="KICSTOR COMPLEX PROTEIN KAPTIN"/>
    <property type="match status" value="1"/>
</dbReference>
<dbReference type="GO" id="GO:1904262">
    <property type="term" value="P:negative regulation of TORC1 signaling"/>
    <property type="evidence" value="ECO:0007669"/>
    <property type="project" value="TreeGrafter"/>
</dbReference>
<evidence type="ECO:0000313" key="1">
    <source>
        <dbReference type="EMBL" id="KHJ81403.1"/>
    </source>
</evidence>
<dbReference type="Proteomes" id="UP000053660">
    <property type="component" value="Unassembled WGS sequence"/>
</dbReference>
<keyword evidence="2" id="KW-1185">Reference proteome</keyword>
<dbReference type="GO" id="GO:0007015">
    <property type="term" value="P:actin filament organization"/>
    <property type="evidence" value="ECO:0007669"/>
    <property type="project" value="InterPro"/>
</dbReference>
<protein>
    <submittedName>
        <fullName evidence="1">Uncharacterized protein</fullName>
    </submittedName>
</protein>
<dbReference type="GO" id="GO:0015629">
    <property type="term" value="C:actin cytoskeleton"/>
    <property type="evidence" value="ECO:0007669"/>
    <property type="project" value="InterPro"/>
</dbReference>
<name>A0A0B1S7W4_OESDE</name>